<dbReference type="InterPro" id="IPR000182">
    <property type="entry name" value="GNAT_dom"/>
</dbReference>
<geneLocation type="plasmid" evidence="3">
    <name>pDeide1</name>
</geneLocation>
<feature type="domain" description="N-acetyltransferase" evidence="1">
    <location>
        <begin position="111"/>
        <end position="248"/>
    </location>
</feature>
<dbReference type="HOGENOM" id="CLU_1164835_0_0_0"/>
<keyword evidence="2" id="KW-0808">Transferase</keyword>
<dbReference type="AlphaFoldDB" id="C1D281"/>
<dbReference type="InterPro" id="IPR016181">
    <property type="entry name" value="Acyl_CoA_acyltransferase"/>
</dbReference>
<name>C1D281_DEIDV</name>
<gene>
    <name evidence="2" type="ordered locus">Deide_1p01010</name>
</gene>
<dbReference type="SUPFAM" id="SSF55729">
    <property type="entry name" value="Acyl-CoA N-acyltransferases (Nat)"/>
    <property type="match status" value="1"/>
</dbReference>
<evidence type="ECO:0000259" key="1">
    <source>
        <dbReference type="PROSITE" id="PS51186"/>
    </source>
</evidence>
<evidence type="ECO:0000313" key="2">
    <source>
        <dbReference type="EMBL" id="ACO47520.1"/>
    </source>
</evidence>
<dbReference type="Gene3D" id="3.40.630.30">
    <property type="match status" value="1"/>
</dbReference>
<dbReference type="Proteomes" id="UP000002208">
    <property type="component" value="Plasmid 1"/>
</dbReference>
<protein>
    <submittedName>
        <fullName evidence="2">Putative acetyltransferase</fullName>
    </submittedName>
</protein>
<dbReference type="RefSeq" id="WP_012694643.1">
    <property type="nucleotide sequence ID" value="NC_012527.1"/>
</dbReference>
<organism evidence="2 3">
    <name type="scientific">Deinococcus deserti (strain DSM 17065 / CIP 109153 / LMG 22923 / VCD115)</name>
    <dbReference type="NCBI Taxonomy" id="546414"/>
    <lineage>
        <taxon>Bacteria</taxon>
        <taxon>Thermotogati</taxon>
        <taxon>Deinococcota</taxon>
        <taxon>Deinococci</taxon>
        <taxon>Deinococcales</taxon>
        <taxon>Deinococcaceae</taxon>
        <taxon>Deinococcus</taxon>
    </lineage>
</organism>
<evidence type="ECO:0000313" key="3">
    <source>
        <dbReference type="Proteomes" id="UP000002208"/>
    </source>
</evidence>
<keyword evidence="3" id="KW-1185">Reference proteome</keyword>
<dbReference type="GO" id="GO:0016747">
    <property type="term" value="F:acyltransferase activity, transferring groups other than amino-acyl groups"/>
    <property type="evidence" value="ECO:0007669"/>
    <property type="project" value="InterPro"/>
</dbReference>
<keyword evidence="2" id="KW-0614">Plasmid</keyword>
<dbReference type="KEGG" id="ddr:Deide_1p01010"/>
<dbReference type="EMBL" id="CP001115">
    <property type="protein sequence ID" value="ACO47520.1"/>
    <property type="molecule type" value="Genomic_DNA"/>
</dbReference>
<accession>C1D281</accession>
<proteinExistence type="predicted"/>
<reference evidence="2 3" key="1">
    <citation type="journal article" date="2009" name="PLoS Genet.">
        <title>Alliance of proteomics and genomics to unravel the specificities of Sahara bacterium Deinococcus deserti.</title>
        <authorList>
            <person name="de Groot A."/>
            <person name="Dulermo R."/>
            <person name="Ortet P."/>
            <person name="Blanchard L."/>
            <person name="Guerin P."/>
            <person name="Fernandez B."/>
            <person name="Vacherie B."/>
            <person name="Dossat C."/>
            <person name="Jolivet E."/>
            <person name="Siguier P."/>
            <person name="Chandler M."/>
            <person name="Barakat M."/>
            <person name="Dedieu A."/>
            <person name="Barbe V."/>
            <person name="Heulin T."/>
            <person name="Sommer S."/>
            <person name="Achouak W."/>
            <person name="Armengaud J."/>
        </authorList>
    </citation>
    <scope>NUCLEOTIDE SEQUENCE [LARGE SCALE GENOMIC DNA]</scope>
    <source>
        <strain evidence="3">DSM 17065 / CIP 109153 / LMG 22923 / VCD115</strain>
        <plasmid evidence="3">pDeide1</plasmid>
    </source>
</reference>
<dbReference type="PROSITE" id="PS51186">
    <property type="entry name" value="GNAT"/>
    <property type="match status" value="1"/>
</dbReference>
<dbReference type="CDD" id="cd04301">
    <property type="entry name" value="NAT_SF"/>
    <property type="match status" value="1"/>
</dbReference>
<dbReference type="Pfam" id="PF00583">
    <property type="entry name" value="Acetyltransf_1"/>
    <property type="match status" value="1"/>
</dbReference>
<dbReference type="OrthoDB" id="1178186at2"/>
<sequence length="256" mass="28638">MPQYNKSVLDYWGNIFCNCHAIFRDDTFAISTNQNLQPTRQLQILELADGQVRAAVTAELANSLQLGQTRDWSITRFRQHLVDHGVSLHGADFVFYQSSVSEQGDPAVTFPSIRQLLDTDRDAFTRFEAEASPQDLDDAYVELGHWAVFGAFDDDRLICAASMYPWNDAPLADLGVLTLPEFRGKGYAQAVVRAISVYARAQGYEPQYRCQTDHEASIKLARASGFHLFGTWEVISSEAAAPSEPELTKVQQVAQR</sequence>